<feature type="signal peptide" evidence="2">
    <location>
        <begin position="1"/>
        <end position="15"/>
    </location>
</feature>
<gene>
    <name evidence="3" type="ORF">EIN_228310</name>
</gene>
<dbReference type="AlphaFoldDB" id="A0A0A1U8Q8"/>
<protein>
    <submittedName>
        <fullName evidence="3">Golgin IMH1, putative</fullName>
    </submittedName>
</protein>
<feature type="coiled-coil region" evidence="1">
    <location>
        <begin position="282"/>
        <end position="371"/>
    </location>
</feature>
<dbReference type="RefSeq" id="XP_004255139.1">
    <property type="nucleotide sequence ID" value="XM_004255091.1"/>
</dbReference>
<feature type="coiled-coil region" evidence="1">
    <location>
        <begin position="183"/>
        <end position="238"/>
    </location>
</feature>
<organism evidence="3 4">
    <name type="scientific">Entamoeba invadens IP1</name>
    <dbReference type="NCBI Taxonomy" id="370355"/>
    <lineage>
        <taxon>Eukaryota</taxon>
        <taxon>Amoebozoa</taxon>
        <taxon>Evosea</taxon>
        <taxon>Archamoebae</taxon>
        <taxon>Mastigamoebida</taxon>
        <taxon>Entamoebidae</taxon>
        <taxon>Entamoeba</taxon>
    </lineage>
</organism>
<dbReference type="GeneID" id="14887344"/>
<evidence type="ECO:0000313" key="3">
    <source>
        <dbReference type="EMBL" id="ELP88368.1"/>
    </source>
</evidence>
<dbReference type="OMA" id="VIRCEDM"/>
<feature type="coiled-coil region" evidence="1">
    <location>
        <begin position="48"/>
        <end position="117"/>
    </location>
</feature>
<name>A0A0A1U8Q8_ENTIV</name>
<evidence type="ECO:0000256" key="1">
    <source>
        <dbReference type="SAM" id="Coils"/>
    </source>
</evidence>
<feature type="coiled-coil region" evidence="1">
    <location>
        <begin position="457"/>
        <end position="534"/>
    </location>
</feature>
<feature type="chain" id="PRO_5012384543" evidence="2">
    <location>
        <begin position="16"/>
        <end position="597"/>
    </location>
</feature>
<dbReference type="VEuPathDB" id="AmoebaDB:EIN_228310"/>
<dbReference type="EMBL" id="KB206756">
    <property type="protein sequence ID" value="ELP88368.1"/>
    <property type="molecule type" value="Genomic_DNA"/>
</dbReference>
<proteinExistence type="predicted"/>
<reference evidence="3 4" key="1">
    <citation type="submission" date="2012-10" db="EMBL/GenBank/DDBJ databases">
        <authorList>
            <person name="Zafar N."/>
            <person name="Inman J."/>
            <person name="Hall N."/>
            <person name="Lorenzi H."/>
            <person name="Caler E."/>
        </authorList>
    </citation>
    <scope>NUCLEOTIDE SEQUENCE [LARGE SCALE GENOMIC DNA]</scope>
    <source>
        <strain evidence="3 4">IP1</strain>
    </source>
</reference>
<accession>A0A0A1U8Q8</accession>
<keyword evidence="2" id="KW-0732">Signal</keyword>
<keyword evidence="4" id="KW-1185">Reference proteome</keyword>
<evidence type="ECO:0000313" key="4">
    <source>
        <dbReference type="Proteomes" id="UP000014680"/>
    </source>
</evidence>
<dbReference type="OrthoDB" id="29559at2759"/>
<keyword evidence="1" id="KW-0175">Coiled coil</keyword>
<evidence type="ECO:0000256" key="2">
    <source>
        <dbReference type="SAM" id="SignalP"/>
    </source>
</evidence>
<dbReference type="KEGG" id="eiv:EIN_228310"/>
<dbReference type="Proteomes" id="UP000014680">
    <property type="component" value="Unassembled WGS sequence"/>
</dbReference>
<sequence>MKLLLVVAILVVAHGIDPNQSIDNQYHVYIKSLTESMTEIKSTHGKKVAALQQRITNSNAKLNSTKEEMSKVIDDMKEKVVELHVIEKEVLKSRTNLEQIRGQIKKLKARLSDAKTQEDKKIDATIVEQLRAKKISYETISNNLSKKLLGAQKVLRGMKRTQKRVMTKIFKIKEKVIRCEDMIRKEKSRFERLLAQKKKLLKEANQLASDKKRFSQQKSIIENKITVLKEQIKTATKEHVASLESMLERFNDKIVFLTECVNDAIDREKEVFVTPTELVGMKEDLTLKIAQFNADKNKLVNDLKNRKYQVKKLKTKLKEAKAKKVAKEAIKEKKAQIIEEKEKIVELRRQIEEVRAKKDLALNKYSAKEKEFYRNKRKEGEKAAFDKLEKLVAKLKRVSSRILRIQSALRRAPTDKLKKRLRFIESEKKSIFVKVKVIEKRLLGYQKNRQQEFRVERIELKMQKERAMKRLEQLEQKMIAKKSIVESEEDSGKLVASKEYFLAVERAGRVEKKIEEINHHLNELQNREVEMLRTAVKRSKVLLETMSIKQKNFELQLATDMAGFYKTVNQLIVTKYNLDLVRAENAITQRELEQNGS</sequence>